<keyword evidence="3 7" id="KW-0053">Apoptosis</keyword>
<dbReference type="PANTHER" id="PTHR35447">
    <property type="entry name" value="BH3-INTERACTING DOMAIN DEATH AGONIST"/>
    <property type="match status" value="1"/>
</dbReference>
<dbReference type="Ensembl" id="ENSVKKT00000001772.1">
    <property type="protein sequence ID" value="ENSVKKP00000001714.1"/>
    <property type="gene ID" value="ENSVKKG00000001411.1"/>
</dbReference>
<dbReference type="InterPro" id="IPR010479">
    <property type="entry name" value="BID"/>
</dbReference>
<dbReference type="InterPro" id="IPR036834">
    <property type="entry name" value="Bcl-2-like_sf"/>
</dbReference>
<dbReference type="AlphaFoldDB" id="A0A8D2ISH9"/>
<comment type="subcellular location">
    <subcellularLocation>
        <location evidence="7">Cytoplasm</location>
    </subcellularLocation>
    <subcellularLocation>
        <location evidence="7">Mitochondrion outer membrane</location>
    </subcellularLocation>
</comment>
<organism evidence="8 9">
    <name type="scientific">Varanus komodoensis</name>
    <name type="common">Komodo dragon</name>
    <dbReference type="NCBI Taxonomy" id="61221"/>
    <lineage>
        <taxon>Eukaryota</taxon>
        <taxon>Metazoa</taxon>
        <taxon>Chordata</taxon>
        <taxon>Craniata</taxon>
        <taxon>Vertebrata</taxon>
        <taxon>Euteleostomi</taxon>
        <taxon>Lepidosauria</taxon>
        <taxon>Squamata</taxon>
        <taxon>Bifurcata</taxon>
        <taxon>Unidentata</taxon>
        <taxon>Episquamata</taxon>
        <taxon>Toxicofera</taxon>
        <taxon>Anguimorpha</taxon>
        <taxon>Paleoanguimorpha</taxon>
        <taxon>Varanoidea</taxon>
        <taxon>Varanidae</taxon>
        <taxon>Varanus</taxon>
    </lineage>
</organism>
<dbReference type="SUPFAM" id="SSF56854">
    <property type="entry name" value="Bcl-2 inhibitors of programmed cell death"/>
    <property type="match status" value="1"/>
</dbReference>
<dbReference type="GO" id="GO:2001244">
    <property type="term" value="P:positive regulation of intrinsic apoptotic signaling pathway"/>
    <property type="evidence" value="ECO:0007669"/>
    <property type="project" value="UniProtKB-UniRule"/>
</dbReference>
<evidence type="ECO:0000256" key="2">
    <source>
        <dbReference type="ARBA" id="ARBA00022490"/>
    </source>
</evidence>
<evidence type="ECO:0000256" key="3">
    <source>
        <dbReference type="ARBA" id="ARBA00022703"/>
    </source>
</evidence>
<dbReference type="GO" id="GO:2001238">
    <property type="term" value="P:positive regulation of extrinsic apoptotic signaling pathway"/>
    <property type="evidence" value="ECO:0007669"/>
    <property type="project" value="UniProtKB-UniRule"/>
</dbReference>
<comment type="subunit">
    <text evidence="7">Forms heterodimers either with the pro-apoptotic protein BAX or the anti-apoptotic protein BCL2.</text>
</comment>
<dbReference type="PIRSF" id="PIRSF038018">
    <property type="entry name" value="BID"/>
    <property type="match status" value="1"/>
</dbReference>
<proteinExistence type="predicted"/>
<gene>
    <name evidence="8" type="primary">BID</name>
</gene>
<dbReference type="PANTHER" id="PTHR35447:SF1">
    <property type="entry name" value="BH3-INTERACTING DOMAIN DEATH AGONIST"/>
    <property type="match status" value="1"/>
</dbReference>
<evidence type="ECO:0000256" key="4">
    <source>
        <dbReference type="ARBA" id="ARBA00022787"/>
    </source>
</evidence>
<dbReference type="CTD" id="637"/>
<dbReference type="GO" id="GO:0008637">
    <property type="term" value="P:apoptotic mitochondrial changes"/>
    <property type="evidence" value="ECO:0007669"/>
    <property type="project" value="UniProtKB-UniRule"/>
</dbReference>
<dbReference type="Proteomes" id="UP000694545">
    <property type="component" value="Unplaced"/>
</dbReference>
<keyword evidence="4 7" id="KW-1000">Mitochondrion outer membrane</keyword>
<accession>A0A8D2ISH9</accession>
<comment type="domain">
    <text evidence="7">Intact BH3 motif is required by BIK, BID, BAK, BAD and BAX for their pro-apoptotic activity and for their interaction with anti-apoptotic members of the Bcl-2 family.</text>
</comment>
<evidence type="ECO:0000256" key="5">
    <source>
        <dbReference type="ARBA" id="ARBA00023128"/>
    </source>
</evidence>
<evidence type="ECO:0000256" key="1">
    <source>
        <dbReference type="ARBA" id="ARBA00015802"/>
    </source>
</evidence>
<dbReference type="Gene3D" id="1.10.437.10">
    <property type="entry name" value="Blc2-like"/>
    <property type="match status" value="1"/>
</dbReference>
<reference evidence="8" key="1">
    <citation type="submission" date="2025-08" db="UniProtKB">
        <authorList>
            <consortium name="Ensembl"/>
        </authorList>
    </citation>
    <scope>IDENTIFICATION</scope>
</reference>
<reference evidence="8" key="2">
    <citation type="submission" date="2025-09" db="UniProtKB">
        <authorList>
            <consortium name="Ensembl"/>
        </authorList>
    </citation>
    <scope>IDENTIFICATION</scope>
</reference>
<dbReference type="GO" id="GO:0005829">
    <property type="term" value="C:cytosol"/>
    <property type="evidence" value="ECO:0007669"/>
    <property type="project" value="UniProtKB-UniRule"/>
</dbReference>
<dbReference type="RefSeq" id="XP_044310781.1">
    <property type="nucleotide sequence ID" value="XM_044454846.1"/>
</dbReference>
<comment type="function">
    <text evidence="7">Induces caspases and apoptosis. Counters the protective effect of BCL2.</text>
</comment>
<protein>
    <recommendedName>
        <fullName evidence="1 7">BH3-interacting domain death agonist</fullName>
    </recommendedName>
</protein>
<name>A0A8D2ISH9_VARKO</name>
<keyword evidence="6 7" id="KW-0472">Membrane</keyword>
<dbReference type="GeneID" id="123036027"/>
<evidence type="ECO:0000256" key="7">
    <source>
        <dbReference type="PIRNR" id="PIRNR038018"/>
    </source>
</evidence>
<dbReference type="GO" id="GO:0090200">
    <property type="term" value="P:positive regulation of release of cytochrome c from mitochondria"/>
    <property type="evidence" value="ECO:0007669"/>
    <property type="project" value="TreeGrafter"/>
</dbReference>
<evidence type="ECO:0000313" key="9">
    <source>
        <dbReference type="Proteomes" id="UP000694545"/>
    </source>
</evidence>
<dbReference type="GO" id="GO:0005741">
    <property type="term" value="C:mitochondrial outer membrane"/>
    <property type="evidence" value="ECO:0007669"/>
    <property type="project" value="UniProtKB-SubCell"/>
</dbReference>
<dbReference type="OMA" id="DMDHSIH"/>
<keyword evidence="2 7" id="KW-0963">Cytoplasm</keyword>
<dbReference type="Pfam" id="PF06393">
    <property type="entry name" value="BID"/>
    <property type="match status" value="1"/>
</dbReference>
<sequence>MHEPMQCDKRHYHSTNILLYAFLEKSTNCAFAKQLCALEKQLLVLEPDFPSDDDGELQTDGNRFGRIQDEQPVDEDVFRAIGAQLAAIGDRLAAEIDPSFANNLAQQFLEDSVPKKEITRHLSQAVQELMRRMPSDMEQERAMLVAAMFLAKHVANKVPAVLQQVFHVTVNYINLHLGDYVNNLEHEI</sequence>
<keyword evidence="5" id="KW-0496">Mitochondrion</keyword>
<evidence type="ECO:0000313" key="8">
    <source>
        <dbReference type="Ensembl" id="ENSVKKP00000001714.1"/>
    </source>
</evidence>
<keyword evidence="9" id="KW-1185">Reference proteome</keyword>
<evidence type="ECO:0000256" key="6">
    <source>
        <dbReference type="ARBA" id="ARBA00023136"/>
    </source>
</evidence>